<dbReference type="InterPro" id="IPR007568">
    <property type="entry name" value="RTA1"/>
</dbReference>
<feature type="region of interest" description="Disordered" evidence="5">
    <location>
        <begin position="283"/>
        <end position="302"/>
    </location>
</feature>
<evidence type="ECO:0000256" key="3">
    <source>
        <dbReference type="ARBA" id="ARBA00022989"/>
    </source>
</evidence>
<keyword evidence="2 6" id="KW-0812">Transmembrane</keyword>
<dbReference type="Pfam" id="PF04479">
    <property type="entry name" value="RTA1"/>
    <property type="match status" value="1"/>
</dbReference>
<feature type="transmembrane region" description="Helical" evidence="6">
    <location>
        <begin position="49"/>
        <end position="69"/>
    </location>
</feature>
<feature type="transmembrane region" description="Helical" evidence="6">
    <location>
        <begin position="248"/>
        <end position="269"/>
    </location>
</feature>
<dbReference type="PANTHER" id="PTHR31465:SF1">
    <property type="entry name" value="PROTEIN RTA1-RELATED"/>
    <property type="match status" value="1"/>
</dbReference>
<feature type="transmembrane region" description="Helical" evidence="6">
    <location>
        <begin position="20"/>
        <end position="42"/>
    </location>
</feature>
<dbReference type="PANTHER" id="PTHR31465">
    <property type="entry name" value="PROTEIN RTA1-RELATED"/>
    <property type="match status" value="1"/>
</dbReference>
<comment type="subcellular location">
    <subcellularLocation>
        <location evidence="1">Membrane</location>
        <topology evidence="1">Multi-pass membrane protein</topology>
    </subcellularLocation>
</comment>
<evidence type="ECO:0000256" key="5">
    <source>
        <dbReference type="SAM" id="MobiDB-lite"/>
    </source>
</evidence>
<dbReference type="GO" id="GO:0016020">
    <property type="term" value="C:membrane"/>
    <property type="evidence" value="ECO:0007669"/>
    <property type="project" value="UniProtKB-SubCell"/>
</dbReference>
<dbReference type="EMBL" id="CCYA01000250">
    <property type="protein sequence ID" value="CEH14933.1"/>
    <property type="molecule type" value="Genomic_DNA"/>
</dbReference>
<evidence type="ECO:0000256" key="6">
    <source>
        <dbReference type="SAM" id="Phobius"/>
    </source>
</evidence>
<reference evidence="7 8" key="1">
    <citation type="submission" date="2014-09" db="EMBL/GenBank/DDBJ databases">
        <authorList>
            <person name="Magalhaes I.L.F."/>
            <person name="Oliveira U."/>
            <person name="Santos F.R."/>
            <person name="Vidigal T.H.D.A."/>
            <person name="Brescovit A.D."/>
            <person name="Santos A.J."/>
        </authorList>
    </citation>
    <scope>NUCLEOTIDE SEQUENCE [LARGE SCALE GENOMIC DNA]</scope>
</reference>
<evidence type="ECO:0000313" key="8">
    <source>
        <dbReference type="Proteomes" id="UP000054845"/>
    </source>
</evidence>
<proteinExistence type="predicted"/>
<organism evidence="7 8">
    <name type="scientific">Ceraceosorus bombacis</name>
    <dbReference type="NCBI Taxonomy" id="401625"/>
    <lineage>
        <taxon>Eukaryota</taxon>
        <taxon>Fungi</taxon>
        <taxon>Dikarya</taxon>
        <taxon>Basidiomycota</taxon>
        <taxon>Ustilaginomycotina</taxon>
        <taxon>Exobasidiomycetes</taxon>
        <taxon>Ceraceosorales</taxon>
        <taxon>Ceraceosoraceae</taxon>
        <taxon>Ceraceosorus</taxon>
    </lineage>
</organism>
<evidence type="ECO:0000313" key="7">
    <source>
        <dbReference type="EMBL" id="CEH14933.1"/>
    </source>
</evidence>
<keyword evidence="4 6" id="KW-0472">Membrane</keyword>
<dbReference type="AlphaFoldDB" id="A0A0P1BG92"/>
<evidence type="ECO:0000256" key="4">
    <source>
        <dbReference type="ARBA" id="ARBA00023136"/>
    </source>
</evidence>
<keyword evidence="3 6" id="KW-1133">Transmembrane helix</keyword>
<feature type="transmembrane region" description="Helical" evidence="6">
    <location>
        <begin position="136"/>
        <end position="156"/>
    </location>
</feature>
<name>A0A0P1BG92_9BASI</name>
<accession>A0A0P1BG92</accession>
<feature type="transmembrane region" description="Helical" evidence="6">
    <location>
        <begin position="168"/>
        <end position="191"/>
    </location>
</feature>
<dbReference type="OrthoDB" id="3358017at2759"/>
<feature type="transmembrane region" description="Helical" evidence="6">
    <location>
        <begin position="81"/>
        <end position="101"/>
    </location>
</feature>
<evidence type="ECO:0000256" key="1">
    <source>
        <dbReference type="ARBA" id="ARBA00004141"/>
    </source>
</evidence>
<dbReference type="Proteomes" id="UP000054845">
    <property type="component" value="Unassembled WGS sequence"/>
</dbReference>
<dbReference type="STRING" id="401625.A0A0P1BG92"/>
<evidence type="ECO:0000256" key="2">
    <source>
        <dbReference type="ARBA" id="ARBA00022692"/>
    </source>
</evidence>
<keyword evidence="8" id="KW-1185">Reference proteome</keyword>
<feature type="compositionally biased region" description="Polar residues" evidence="5">
    <location>
        <begin position="288"/>
        <end position="297"/>
    </location>
</feature>
<protein>
    <submittedName>
        <fullName evidence="7">PROTEIN RTA1-RELATED</fullName>
    </submittedName>
</protein>
<feature type="transmembrane region" description="Helical" evidence="6">
    <location>
        <begin position="212"/>
        <end position="233"/>
    </location>
</feature>
<sequence>MSTAKAGLEAGSPLPYLFSIPGNVAFAAVYLILSLVHFAWFAKTRWARWVLCLPISEAFSALGFALRIACRYNQQSIGLYAIANLFVILSPAAFLAFNYMLYGRLMRSIDATLTANSPLRQKCVYSILPPKLVGRLFIWSDVITFLIQATGGGLQATGGDKADLGDKVFLIGVICQGISYLIFVGLLLTAHRNIARAPGSTTSRSSTKTATATLYLLYLSSIFIIVRSVYRIIEMAQGYGGKLYSTEIYLFVLDALPLALSNAIWAAFWPPFRLANPERNPWDRPALNETSHQPATHKSSDVPYGYVPESPSKQPLHMQPVGHGTAHGVYYDK</sequence>